<feature type="chain" id="PRO_5046419421" evidence="4">
    <location>
        <begin position="25"/>
        <end position="443"/>
    </location>
</feature>
<dbReference type="Pfam" id="PF01547">
    <property type="entry name" value="SBP_bac_1"/>
    <property type="match status" value="1"/>
</dbReference>
<dbReference type="PANTHER" id="PTHR43649">
    <property type="entry name" value="ARABINOSE-BINDING PROTEIN-RELATED"/>
    <property type="match status" value="1"/>
</dbReference>
<feature type="signal peptide" evidence="4">
    <location>
        <begin position="1"/>
        <end position="24"/>
    </location>
</feature>
<reference evidence="6" key="1">
    <citation type="journal article" date="2019" name="Int. J. Syst. Evol. Microbiol.">
        <title>The Global Catalogue of Microorganisms (GCM) 10K type strain sequencing project: providing services to taxonomists for standard genome sequencing and annotation.</title>
        <authorList>
            <consortium name="The Broad Institute Genomics Platform"/>
            <consortium name="The Broad Institute Genome Sequencing Center for Infectious Disease"/>
            <person name="Wu L."/>
            <person name="Ma J."/>
        </authorList>
    </citation>
    <scope>NUCLEOTIDE SEQUENCE [LARGE SCALE GENOMIC DNA]</scope>
    <source>
        <strain evidence="6">JCM 16540</strain>
    </source>
</reference>
<evidence type="ECO:0000256" key="3">
    <source>
        <dbReference type="ARBA" id="ARBA00022729"/>
    </source>
</evidence>
<dbReference type="CDD" id="cd14750">
    <property type="entry name" value="PBP2_TMBP"/>
    <property type="match status" value="1"/>
</dbReference>
<comment type="caution">
    <text evidence="5">The sequence shown here is derived from an EMBL/GenBank/DDBJ whole genome shotgun (WGS) entry which is preliminary data.</text>
</comment>
<accession>A0ABP6XPK6</accession>
<evidence type="ECO:0000256" key="1">
    <source>
        <dbReference type="ARBA" id="ARBA00008520"/>
    </source>
</evidence>
<dbReference type="Proteomes" id="UP001500767">
    <property type="component" value="Unassembled WGS sequence"/>
</dbReference>
<dbReference type="InterPro" id="IPR006059">
    <property type="entry name" value="SBP"/>
</dbReference>
<dbReference type="EMBL" id="BAAAYR010000004">
    <property type="protein sequence ID" value="GAA3570029.1"/>
    <property type="molecule type" value="Genomic_DNA"/>
</dbReference>
<keyword evidence="2" id="KW-0813">Transport</keyword>
<dbReference type="RefSeq" id="WP_204913258.1">
    <property type="nucleotide sequence ID" value="NZ_BAAAYR010000004.1"/>
</dbReference>
<evidence type="ECO:0000313" key="6">
    <source>
        <dbReference type="Proteomes" id="UP001500767"/>
    </source>
</evidence>
<protein>
    <submittedName>
        <fullName evidence="5">ABC transporter substrate-binding protein</fullName>
    </submittedName>
</protein>
<dbReference type="PROSITE" id="PS51257">
    <property type="entry name" value="PROKAR_LIPOPROTEIN"/>
    <property type="match status" value="1"/>
</dbReference>
<dbReference type="SUPFAM" id="SSF53850">
    <property type="entry name" value="Periplasmic binding protein-like II"/>
    <property type="match status" value="1"/>
</dbReference>
<dbReference type="PANTHER" id="PTHR43649:SF34">
    <property type="entry name" value="ABC TRANSPORTER PERIPLASMIC-BINDING PROTEIN YCJN-RELATED"/>
    <property type="match status" value="1"/>
</dbReference>
<evidence type="ECO:0000256" key="2">
    <source>
        <dbReference type="ARBA" id="ARBA00022448"/>
    </source>
</evidence>
<keyword evidence="3 4" id="KW-0732">Signal</keyword>
<proteinExistence type="inferred from homology"/>
<organism evidence="5 6">
    <name type="scientific">Microlunatus spumicola</name>
    <dbReference type="NCBI Taxonomy" id="81499"/>
    <lineage>
        <taxon>Bacteria</taxon>
        <taxon>Bacillati</taxon>
        <taxon>Actinomycetota</taxon>
        <taxon>Actinomycetes</taxon>
        <taxon>Propionibacteriales</taxon>
        <taxon>Propionibacteriaceae</taxon>
        <taxon>Microlunatus</taxon>
    </lineage>
</organism>
<evidence type="ECO:0000313" key="5">
    <source>
        <dbReference type="EMBL" id="GAA3570029.1"/>
    </source>
</evidence>
<dbReference type="InterPro" id="IPR050490">
    <property type="entry name" value="Bact_solute-bd_prot1"/>
</dbReference>
<dbReference type="Gene3D" id="3.40.190.10">
    <property type="entry name" value="Periplasmic binding protein-like II"/>
    <property type="match status" value="2"/>
</dbReference>
<keyword evidence="6" id="KW-1185">Reference proteome</keyword>
<evidence type="ECO:0000256" key="4">
    <source>
        <dbReference type="SAM" id="SignalP"/>
    </source>
</evidence>
<comment type="similarity">
    <text evidence="1">Belongs to the bacterial solute-binding protein 1 family.</text>
</comment>
<gene>
    <name evidence="5" type="ORF">GCM10022197_28030</name>
</gene>
<sequence>MRFVRSGRRVAVAAVSLGALLAAAACGGSSSDSGSGTGSSAPAVDFTKQGDIEYWQGKDSSGNLPKLIAQFNAQHPNGQVKFHELPDSADQQRQQMIQNTQIKNPAMGVISVDVVWTSEFAAKGYVVPLPADQFPTTGFLQSAVTGATYFNKLYAYPSTSDGGLLYYRKDLLDKYGITAPPTTFDEMKAACDKIRAGENDDKLGCFAGQYDKYEGLTVNFDEAVHSAGGVIVGDDGKPNVATPEAAKGLQTLADWFKNGDIPKAAVTWREENGRTAFEAGQLIFHRNWGYVYNLAQSDKDSKVKGKFDVAPLPGISGPGVSSLGGHNLAIATNGDNKGTAVDFVKFMASEEIQKSNTLATSQSPTLEKLYTDGDLVKKFPFMPTQLKSIQGAIPRPKAVEYGDVTLAIQDAAYGAIQTGAGGGTADATAALQGLQTKLQTLIK</sequence>
<name>A0ABP6XPK6_9ACTN</name>